<evidence type="ECO:0000313" key="3">
    <source>
        <dbReference type="Proteomes" id="UP001447842"/>
    </source>
</evidence>
<name>A0ABZ3HA14_9BACT</name>
<keyword evidence="1" id="KW-0812">Transmembrane</keyword>
<keyword evidence="3" id="KW-1185">Reference proteome</keyword>
<keyword evidence="1" id="KW-1133">Transmembrane helix</keyword>
<feature type="transmembrane region" description="Helical" evidence="1">
    <location>
        <begin position="40"/>
        <end position="60"/>
    </location>
</feature>
<feature type="transmembrane region" description="Helical" evidence="1">
    <location>
        <begin position="107"/>
        <end position="129"/>
    </location>
</feature>
<sequence>MPDIYGPLGLFLSAFLAATLFPFSSEAAFAAALSAGMEVPTALTAASAGNILAILVNYLLGFWLYEKSHTKLEASKTGRKALAVGHRYGYAALLLSWLPIIGDPLTLVAGLVRLNIVWFTLIAGTLRVARYWLIAQAF</sequence>
<protein>
    <submittedName>
        <fullName evidence="2">DedA family protein</fullName>
    </submittedName>
</protein>
<dbReference type="RefSeq" id="WP_345970285.1">
    <property type="nucleotide sequence ID" value="NZ_CP147920.1"/>
</dbReference>
<dbReference type="Proteomes" id="UP001447842">
    <property type="component" value="Chromosome"/>
</dbReference>
<dbReference type="PANTHER" id="PTHR42709:SF4">
    <property type="entry name" value="INNER MEMBRANE PROTEIN YQAA"/>
    <property type="match status" value="1"/>
</dbReference>
<accession>A0ABZ3HA14</accession>
<dbReference type="PANTHER" id="PTHR42709">
    <property type="entry name" value="ALKALINE PHOSPHATASE LIKE PROTEIN"/>
    <property type="match status" value="1"/>
</dbReference>
<gene>
    <name evidence="2" type="ORF">WCY31_00555</name>
</gene>
<feature type="transmembrane region" description="Helical" evidence="1">
    <location>
        <begin position="81"/>
        <end position="101"/>
    </location>
</feature>
<dbReference type="InterPro" id="IPR051311">
    <property type="entry name" value="DedA_domain"/>
</dbReference>
<keyword evidence="1" id="KW-0472">Membrane</keyword>
<proteinExistence type="predicted"/>
<dbReference type="EMBL" id="CP147920">
    <property type="protein sequence ID" value="XAU15207.1"/>
    <property type="molecule type" value="Genomic_DNA"/>
</dbReference>
<evidence type="ECO:0000256" key="1">
    <source>
        <dbReference type="SAM" id="Phobius"/>
    </source>
</evidence>
<evidence type="ECO:0000313" key="2">
    <source>
        <dbReference type="EMBL" id="XAU15207.1"/>
    </source>
</evidence>
<reference evidence="2 3" key="1">
    <citation type="submission" date="2024-03" db="EMBL/GenBank/DDBJ databases">
        <title>Sulfurimonas sp. HSL3-1.</title>
        <authorList>
            <person name="Wang S."/>
        </authorList>
    </citation>
    <scope>NUCLEOTIDE SEQUENCE [LARGE SCALE GENOMIC DNA]</scope>
    <source>
        <strain evidence="2 3">HSL3-1</strain>
    </source>
</reference>
<organism evidence="2 3">
    <name type="scientific">Sulfurimonas diazotrophicus</name>
    <dbReference type="NCBI Taxonomy" id="3131939"/>
    <lineage>
        <taxon>Bacteria</taxon>
        <taxon>Pseudomonadati</taxon>
        <taxon>Campylobacterota</taxon>
        <taxon>Epsilonproteobacteria</taxon>
        <taxon>Campylobacterales</taxon>
        <taxon>Sulfurimonadaceae</taxon>
        <taxon>Sulfurimonas</taxon>
    </lineage>
</organism>